<dbReference type="Pfam" id="PF03619">
    <property type="entry name" value="Solute_trans_a"/>
    <property type="match status" value="1"/>
</dbReference>
<dbReference type="PANTHER" id="PTHR23423">
    <property type="entry name" value="ORGANIC SOLUTE TRANSPORTER-RELATED"/>
    <property type="match status" value="1"/>
</dbReference>
<accession>A0A8T2QE39</accession>
<sequence length="299" mass="33822">MDGLLDMLGLASLGRREWTLLGTSTCVVLTVLLTLQLLAQHFRNWTNPKEQKAIVLIALMAPFYGIVSLVGLIEIRGSTAFFSFLEALKECYEALVIAKFLSLMYSFLNISMSKSIVPDGIKGRPIHISFPMTLFVPHTMHLNQHVLMLLKWWTWQFVIIRPLFSAILITMQVFEVYTGLPSTIVTVVLNVSVSLALYALVLFYHAFSKELAPHSPLAKFMCVKGIVFFSFWQGVVLEILVAVGFIKSHHIWLEVDQIEEAIQNLLICVEMVIFACAQQYAYSATPYSAKVKKVRKKED</sequence>
<feature type="transmembrane region" description="Helical" evidence="5">
    <location>
        <begin position="180"/>
        <end position="204"/>
    </location>
</feature>
<dbReference type="Proteomes" id="UP000825935">
    <property type="component" value="Chromosome 35"/>
</dbReference>
<evidence type="ECO:0000256" key="5">
    <source>
        <dbReference type="SAM" id="Phobius"/>
    </source>
</evidence>
<dbReference type="SMART" id="SM01417">
    <property type="entry name" value="Solute_trans_a"/>
    <property type="match status" value="1"/>
</dbReference>
<dbReference type="OrthoDB" id="5348404at2759"/>
<feature type="transmembrane region" description="Helical" evidence="5">
    <location>
        <begin position="152"/>
        <end position="174"/>
    </location>
</feature>
<name>A0A8T2QE39_CERRI</name>
<keyword evidence="7" id="KW-1185">Reference proteome</keyword>
<feature type="transmembrane region" description="Helical" evidence="5">
    <location>
        <begin position="261"/>
        <end position="282"/>
    </location>
</feature>
<keyword evidence="3 5" id="KW-1133">Transmembrane helix</keyword>
<evidence type="ECO:0000256" key="4">
    <source>
        <dbReference type="ARBA" id="ARBA00023136"/>
    </source>
</evidence>
<dbReference type="InterPro" id="IPR005178">
    <property type="entry name" value="Ostalpha/TMEM184C"/>
</dbReference>
<keyword evidence="4 5" id="KW-0472">Membrane</keyword>
<dbReference type="EMBL" id="CM035440">
    <property type="protein sequence ID" value="KAH7282139.1"/>
    <property type="molecule type" value="Genomic_DNA"/>
</dbReference>
<evidence type="ECO:0000256" key="2">
    <source>
        <dbReference type="ARBA" id="ARBA00022692"/>
    </source>
</evidence>
<keyword evidence="2 5" id="KW-0812">Transmembrane</keyword>
<organism evidence="6 7">
    <name type="scientific">Ceratopteris richardii</name>
    <name type="common">Triangle waterfern</name>
    <dbReference type="NCBI Taxonomy" id="49495"/>
    <lineage>
        <taxon>Eukaryota</taxon>
        <taxon>Viridiplantae</taxon>
        <taxon>Streptophyta</taxon>
        <taxon>Embryophyta</taxon>
        <taxon>Tracheophyta</taxon>
        <taxon>Polypodiopsida</taxon>
        <taxon>Polypodiidae</taxon>
        <taxon>Polypodiales</taxon>
        <taxon>Pteridineae</taxon>
        <taxon>Pteridaceae</taxon>
        <taxon>Parkerioideae</taxon>
        <taxon>Ceratopteris</taxon>
    </lineage>
</organism>
<feature type="transmembrane region" description="Helical" evidence="5">
    <location>
        <begin position="225"/>
        <end position="246"/>
    </location>
</feature>
<evidence type="ECO:0000313" key="7">
    <source>
        <dbReference type="Proteomes" id="UP000825935"/>
    </source>
</evidence>
<protein>
    <submittedName>
        <fullName evidence="6">Uncharacterized protein</fullName>
    </submittedName>
</protein>
<feature type="transmembrane region" description="Helical" evidence="5">
    <location>
        <begin position="93"/>
        <end position="112"/>
    </location>
</feature>
<evidence type="ECO:0000256" key="3">
    <source>
        <dbReference type="ARBA" id="ARBA00022989"/>
    </source>
</evidence>
<comment type="caution">
    <text evidence="6">The sequence shown here is derived from an EMBL/GenBank/DDBJ whole genome shotgun (WGS) entry which is preliminary data.</text>
</comment>
<proteinExistence type="predicted"/>
<feature type="transmembrane region" description="Helical" evidence="5">
    <location>
        <begin position="20"/>
        <end position="42"/>
    </location>
</feature>
<dbReference type="AlphaFoldDB" id="A0A8T2QE39"/>
<evidence type="ECO:0000313" key="6">
    <source>
        <dbReference type="EMBL" id="KAH7282139.1"/>
    </source>
</evidence>
<evidence type="ECO:0000256" key="1">
    <source>
        <dbReference type="ARBA" id="ARBA00004141"/>
    </source>
</evidence>
<reference evidence="6" key="1">
    <citation type="submission" date="2021-08" db="EMBL/GenBank/DDBJ databases">
        <title>WGS assembly of Ceratopteris richardii.</title>
        <authorList>
            <person name="Marchant D.B."/>
            <person name="Chen G."/>
            <person name="Jenkins J."/>
            <person name="Shu S."/>
            <person name="Leebens-Mack J."/>
            <person name="Grimwood J."/>
            <person name="Schmutz J."/>
            <person name="Soltis P."/>
            <person name="Soltis D."/>
            <person name="Chen Z.-H."/>
        </authorList>
    </citation>
    <scope>NUCLEOTIDE SEQUENCE</scope>
    <source>
        <strain evidence="6">Whitten #5841</strain>
        <tissue evidence="6">Leaf</tissue>
    </source>
</reference>
<gene>
    <name evidence="6" type="ORF">KP509_35G014400</name>
</gene>
<dbReference type="OMA" id="WINWTIT"/>
<comment type="subcellular location">
    <subcellularLocation>
        <location evidence="1">Membrane</location>
        <topology evidence="1">Multi-pass membrane protein</topology>
    </subcellularLocation>
</comment>
<feature type="transmembrane region" description="Helical" evidence="5">
    <location>
        <begin position="54"/>
        <end position="73"/>
    </location>
</feature>
<dbReference type="GO" id="GO:0016020">
    <property type="term" value="C:membrane"/>
    <property type="evidence" value="ECO:0007669"/>
    <property type="project" value="UniProtKB-SubCell"/>
</dbReference>